<keyword evidence="2" id="KW-1185">Reference proteome</keyword>
<accession>A0A9N7LMX8</accession>
<dbReference type="RefSeq" id="WP_020785034.1">
    <property type="nucleotide sequence ID" value="NZ_AP026367.1"/>
</dbReference>
<protein>
    <recommendedName>
        <fullName evidence="3">Transmembrane protein</fullName>
    </recommendedName>
</protein>
<evidence type="ECO:0000313" key="2">
    <source>
        <dbReference type="Proteomes" id="UP001058626"/>
    </source>
</evidence>
<organism evidence="1 2">
    <name type="scientific">Mycobacterium pseudoshottsii</name>
    <dbReference type="NCBI Taxonomy" id="265949"/>
    <lineage>
        <taxon>Bacteria</taxon>
        <taxon>Bacillati</taxon>
        <taxon>Actinomycetota</taxon>
        <taxon>Actinomycetes</taxon>
        <taxon>Mycobacteriales</taxon>
        <taxon>Mycobacteriaceae</taxon>
        <taxon>Mycobacterium</taxon>
        <taxon>Mycobacterium ulcerans group</taxon>
    </lineage>
</organism>
<evidence type="ECO:0000313" key="1">
    <source>
        <dbReference type="EMBL" id="BDN80371.1"/>
    </source>
</evidence>
<reference evidence="1" key="1">
    <citation type="submission" date="2022-06" db="EMBL/GenBank/DDBJ databases">
        <title>Complete genome sequence of Mycobacterium pseudoshottsii NJB1907-Z4.</title>
        <authorList>
            <person name="Komine T."/>
            <person name="Fukano H."/>
            <person name="Wada S."/>
        </authorList>
    </citation>
    <scope>NUCLEOTIDE SEQUENCE</scope>
    <source>
        <strain evidence="1">NJB1907-Z4</strain>
    </source>
</reference>
<proteinExistence type="predicted"/>
<dbReference type="Proteomes" id="UP001058626">
    <property type="component" value="Chromosome"/>
</dbReference>
<name>A0A9N7LMX8_9MYCO</name>
<evidence type="ECO:0008006" key="3">
    <source>
        <dbReference type="Google" id="ProtNLM"/>
    </source>
</evidence>
<gene>
    <name evidence="1" type="ORF">NJB1907Z4_C05860</name>
</gene>
<sequence length="371" mass="39391">MAASGIPDLSALLAWPTDHLTEAAAHWDNVGEHTYAVAHQLWRDATSIDWSGHAAGALRAATHADLQTTSAAVDQLQEAARVARNGASDLYAARSRVRYAVTDAQAAGFQVEEDLSVTDRMTGGSAAQRAARQAQAQAFAGDLRQRAAQLVGLDAQVATKVTAAVAGIGSSFPQIPAPAAPPMGNPVRAVDNRTFKQNPPPAPVDPKDMTAEEARAAWADINSEIGKYNARCGRTFVLPTEQGAYDACIADKGPLLDRQAAIRARLGQLSIPVEGEDPTHPGTAEPPFPPPTRINGLTEHGAQRVEGRDGHGVNDNAMQDAVAHPIEPPQFMPDQYGGTWRYIGKDATVSLNENGQVTTAWANSRNGWRNP</sequence>
<dbReference type="EMBL" id="AP026367">
    <property type="protein sequence ID" value="BDN80371.1"/>
    <property type="molecule type" value="Genomic_DNA"/>
</dbReference>
<dbReference type="AlphaFoldDB" id="A0A9N7LMX8"/>